<accession>A0A4X2L8D3</accession>
<dbReference type="Proteomes" id="UP000314987">
    <property type="component" value="Unassembled WGS sequence"/>
</dbReference>
<keyword evidence="6" id="KW-0325">Glycoprotein</keyword>
<feature type="signal peptide" evidence="8">
    <location>
        <begin position="1"/>
        <end position="20"/>
    </location>
</feature>
<protein>
    <recommendedName>
        <fullName evidence="9">Peptidase S1 domain-containing protein</fullName>
    </recommendedName>
</protein>
<evidence type="ECO:0000256" key="3">
    <source>
        <dbReference type="ARBA" id="ARBA00022801"/>
    </source>
</evidence>
<keyword evidence="2 8" id="KW-0732">Signal</keyword>
<dbReference type="PRINTS" id="PR00722">
    <property type="entry name" value="CHYMOTRYPSIN"/>
</dbReference>
<keyword evidence="5" id="KW-1015">Disulfide bond</keyword>
<feature type="domain" description="Peptidase S1" evidence="9">
    <location>
        <begin position="27"/>
        <end position="264"/>
    </location>
</feature>
<dbReference type="GO" id="GO:0004252">
    <property type="term" value="F:serine-type endopeptidase activity"/>
    <property type="evidence" value="ECO:0007669"/>
    <property type="project" value="InterPro"/>
</dbReference>
<dbReference type="CDD" id="cd00190">
    <property type="entry name" value="Tryp_SPc"/>
    <property type="match status" value="1"/>
</dbReference>
<dbReference type="InterPro" id="IPR033116">
    <property type="entry name" value="TRYPSIN_SER"/>
</dbReference>
<evidence type="ECO:0000313" key="11">
    <source>
        <dbReference type="Proteomes" id="UP000314987"/>
    </source>
</evidence>
<keyword evidence="3 7" id="KW-0378">Hydrolase</keyword>
<evidence type="ECO:0000256" key="4">
    <source>
        <dbReference type="ARBA" id="ARBA00022825"/>
    </source>
</evidence>
<keyword evidence="11" id="KW-1185">Reference proteome</keyword>
<dbReference type="PROSITE" id="PS50240">
    <property type="entry name" value="TRYPSIN_DOM"/>
    <property type="match status" value="1"/>
</dbReference>
<gene>
    <name evidence="10" type="primary">LOC114043647</name>
</gene>
<reference evidence="10" key="2">
    <citation type="submission" date="2025-05" db="UniProtKB">
        <authorList>
            <consortium name="Ensembl"/>
        </authorList>
    </citation>
    <scope>IDENTIFICATION</scope>
</reference>
<evidence type="ECO:0000313" key="10">
    <source>
        <dbReference type="Ensembl" id="ENSVURP00010021134.1"/>
    </source>
</evidence>
<dbReference type="Pfam" id="PF00089">
    <property type="entry name" value="Trypsin"/>
    <property type="match status" value="1"/>
</dbReference>
<dbReference type="GeneTree" id="ENSGT00940000155138"/>
<dbReference type="InterPro" id="IPR009003">
    <property type="entry name" value="Peptidase_S1_PA"/>
</dbReference>
<dbReference type="SUPFAM" id="SSF50494">
    <property type="entry name" value="Trypsin-like serine proteases"/>
    <property type="match status" value="1"/>
</dbReference>
<dbReference type="Gene3D" id="2.40.10.10">
    <property type="entry name" value="Trypsin-like serine proteases"/>
    <property type="match status" value="1"/>
</dbReference>
<evidence type="ECO:0000256" key="2">
    <source>
        <dbReference type="ARBA" id="ARBA00022729"/>
    </source>
</evidence>
<evidence type="ECO:0000256" key="6">
    <source>
        <dbReference type="ARBA" id="ARBA00023180"/>
    </source>
</evidence>
<dbReference type="AlphaFoldDB" id="A0A4X2L8D3"/>
<reference evidence="11" key="1">
    <citation type="submission" date="2018-12" db="EMBL/GenBank/DDBJ databases">
        <authorList>
            <person name="Yazar S."/>
        </authorList>
    </citation>
    <scope>NUCLEOTIDE SEQUENCE [LARGE SCALE GENOMIC DNA]</scope>
</reference>
<dbReference type="FunFam" id="2.40.10.10:FF:000039">
    <property type="entry name" value="Brain-specific serine protease 4"/>
    <property type="match status" value="1"/>
</dbReference>
<proteinExistence type="predicted"/>
<evidence type="ECO:0000256" key="1">
    <source>
        <dbReference type="ARBA" id="ARBA00022670"/>
    </source>
</evidence>
<dbReference type="PROSITE" id="PS00134">
    <property type="entry name" value="TRYPSIN_HIS"/>
    <property type="match status" value="1"/>
</dbReference>
<dbReference type="SMART" id="SM00020">
    <property type="entry name" value="Tryp_SPc"/>
    <property type="match status" value="1"/>
</dbReference>
<evidence type="ECO:0000256" key="7">
    <source>
        <dbReference type="RuleBase" id="RU363034"/>
    </source>
</evidence>
<dbReference type="Ensembl" id="ENSVURT00010024063.1">
    <property type="protein sequence ID" value="ENSVURP00010021134.1"/>
    <property type="gene ID" value="ENSVURG00010016141.1"/>
</dbReference>
<dbReference type="GO" id="GO:0006508">
    <property type="term" value="P:proteolysis"/>
    <property type="evidence" value="ECO:0007669"/>
    <property type="project" value="UniProtKB-KW"/>
</dbReference>
<keyword evidence="4 7" id="KW-0720">Serine protease</keyword>
<organism evidence="10 11">
    <name type="scientific">Vombatus ursinus</name>
    <name type="common">Common wombat</name>
    <dbReference type="NCBI Taxonomy" id="29139"/>
    <lineage>
        <taxon>Eukaryota</taxon>
        <taxon>Metazoa</taxon>
        <taxon>Chordata</taxon>
        <taxon>Craniata</taxon>
        <taxon>Vertebrata</taxon>
        <taxon>Euteleostomi</taxon>
        <taxon>Mammalia</taxon>
        <taxon>Metatheria</taxon>
        <taxon>Diprotodontia</taxon>
        <taxon>Vombatidae</taxon>
        <taxon>Vombatus</taxon>
    </lineage>
</organism>
<keyword evidence="1 7" id="KW-0645">Protease</keyword>
<evidence type="ECO:0000259" key="9">
    <source>
        <dbReference type="PROSITE" id="PS50240"/>
    </source>
</evidence>
<dbReference type="PROSITE" id="PS00135">
    <property type="entry name" value="TRYPSIN_SER"/>
    <property type="match status" value="1"/>
</dbReference>
<feature type="chain" id="PRO_5044616121" description="Peptidase S1 domain-containing protein" evidence="8">
    <location>
        <begin position="21"/>
        <end position="288"/>
    </location>
</feature>
<evidence type="ECO:0000256" key="5">
    <source>
        <dbReference type="ARBA" id="ARBA00023157"/>
    </source>
</evidence>
<name>A0A4X2L8D3_VOMUR</name>
<dbReference type="PANTHER" id="PTHR24253">
    <property type="entry name" value="TRANSMEMBRANE PROTEASE SERINE"/>
    <property type="match status" value="1"/>
</dbReference>
<sequence length="288" mass="31457">MVIQTLTSFLLFNLLQVSMGTALSGRIIGGQDAQEGQWPWQVSLRILTGRHICGGSLIHPSWVLTAAHCQPSFYQVRLGELKLYTDSTNSSFASVRRIIIHPSYKWGSNNLKGDIALLQLDSSSQITPVCLPAPQTQFVNGTLCWVTGWGKTNTAVVAFSGFSLPPPGTVALIDAQTCDALYHINNPTASGQPLVLDDMICAGYEQGQKDACQGDSGGPLVCKENNTWFQVGVVSWGDGCALPNRPGVYAWVQAYTDWIETTINFFSDEEIKTIHSHIKIVILLIRES</sequence>
<dbReference type="InterPro" id="IPR001314">
    <property type="entry name" value="Peptidase_S1A"/>
</dbReference>
<dbReference type="InterPro" id="IPR001254">
    <property type="entry name" value="Trypsin_dom"/>
</dbReference>
<evidence type="ECO:0000256" key="8">
    <source>
        <dbReference type="SAM" id="SignalP"/>
    </source>
</evidence>
<dbReference type="InterPro" id="IPR018114">
    <property type="entry name" value="TRYPSIN_HIS"/>
</dbReference>
<dbReference type="InterPro" id="IPR043504">
    <property type="entry name" value="Peptidase_S1_PA_chymotrypsin"/>
</dbReference>
<dbReference type="PANTHER" id="PTHR24253:SF144">
    <property type="entry name" value="CHYMOTRYPSIN-LIKE PROTEASE CTRL-1-RELATED"/>
    <property type="match status" value="1"/>
</dbReference>
<dbReference type="Ensembl" id="ENSVURT00010003747.1">
    <property type="protein sequence ID" value="ENSVURP00010003304.1"/>
    <property type="gene ID" value="ENSVURG00010002502.1"/>
</dbReference>